<reference evidence="2 3" key="1">
    <citation type="submission" date="2014-10" db="EMBL/GenBank/DDBJ databases">
        <title>Draft genome of the hookworm Ancylostoma caninum.</title>
        <authorList>
            <person name="Mitreva M."/>
        </authorList>
    </citation>
    <scope>NUCLEOTIDE SEQUENCE [LARGE SCALE GENOMIC DNA]</scope>
    <source>
        <strain evidence="2 3">Baltimore</strain>
    </source>
</reference>
<dbReference type="Proteomes" id="UP000252519">
    <property type="component" value="Unassembled WGS sequence"/>
</dbReference>
<dbReference type="AlphaFoldDB" id="A0A368GRW5"/>
<feature type="compositionally biased region" description="Low complexity" evidence="1">
    <location>
        <begin position="14"/>
        <end position="23"/>
    </location>
</feature>
<feature type="region of interest" description="Disordered" evidence="1">
    <location>
        <begin position="1"/>
        <end position="39"/>
    </location>
</feature>
<evidence type="ECO:0000313" key="3">
    <source>
        <dbReference type="Proteomes" id="UP000252519"/>
    </source>
</evidence>
<sequence>MPAKSGRYSKKSEASSTASKPTALENQGNADAKNEQSQDYRKLSMVDLIAYIRERNTDPEIGEMLAALSEKVPVEISQQVEAEKRARTIIISGIKEPAEGLRARERLRDLKEKC</sequence>
<gene>
    <name evidence="2" type="ORF">ANCCAN_07966</name>
</gene>
<evidence type="ECO:0000256" key="1">
    <source>
        <dbReference type="SAM" id="MobiDB-lite"/>
    </source>
</evidence>
<dbReference type="EMBL" id="JOJR01000088">
    <property type="protein sequence ID" value="RCN46019.1"/>
    <property type="molecule type" value="Genomic_DNA"/>
</dbReference>
<comment type="caution">
    <text evidence="2">The sequence shown here is derived from an EMBL/GenBank/DDBJ whole genome shotgun (WGS) entry which is preliminary data.</text>
</comment>
<accession>A0A368GRW5</accession>
<dbReference type="OrthoDB" id="5870018at2759"/>
<organism evidence="2 3">
    <name type="scientific">Ancylostoma caninum</name>
    <name type="common">Dog hookworm</name>
    <dbReference type="NCBI Taxonomy" id="29170"/>
    <lineage>
        <taxon>Eukaryota</taxon>
        <taxon>Metazoa</taxon>
        <taxon>Ecdysozoa</taxon>
        <taxon>Nematoda</taxon>
        <taxon>Chromadorea</taxon>
        <taxon>Rhabditida</taxon>
        <taxon>Rhabditina</taxon>
        <taxon>Rhabditomorpha</taxon>
        <taxon>Strongyloidea</taxon>
        <taxon>Ancylostomatidae</taxon>
        <taxon>Ancylostomatinae</taxon>
        <taxon>Ancylostoma</taxon>
    </lineage>
</organism>
<keyword evidence="3" id="KW-1185">Reference proteome</keyword>
<protein>
    <submittedName>
        <fullName evidence="2">Uncharacterized protein</fullName>
    </submittedName>
</protein>
<proteinExistence type="predicted"/>
<evidence type="ECO:0000313" key="2">
    <source>
        <dbReference type="EMBL" id="RCN46019.1"/>
    </source>
</evidence>
<name>A0A368GRW5_ANCCA</name>